<keyword evidence="2" id="KW-1185">Reference proteome</keyword>
<evidence type="ECO:0000313" key="1">
    <source>
        <dbReference type="EMBL" id="MDR7327498.1"/>
    </source>
</evidence>
<dbReference type="AlphaFoldDB" id="A0AAE3ZWV1"/>
<dbReference type="EMBL" id="JAVDYC010000001">
    <property type="protein sequence ID" value="MDR7327498.1"/>
    <property type="molecule type" value="Genomic_DNA"/>
</dbReference>
<reference evidence="1 2" key="1">
    <citation type="submission" date="2023-07" db="EMBL/GenBank/DDBJ databases">
        <title>Sequencing the genomes of 1000 actinobacteria strains.</title>
        <authorList>
            <person name="Klenk H.-P."/>
        </authorList>
    </citation>
    <scope>NUCLEOTIDE SEQUENCE [LARGE SCALE GENOMIC DNA]</scope>
    <source>
        <strain evidence="1 2">DSM 44711</strain>
    </source>
</reference>
<gene>
    <name evidence="1" type="ORF">J2S44_007748</name>
</gene>
<accession>A0AAE3ZWV1</accession>
<organism evidence="1 2">
    <name type="scientific">Catenuloplanes niger</name>
    <dbReference type="NCBI Taxonomy" id="587534"/>
    <lineage>
        <taxon>Bacteria</taxon>
        <taxon>Bacillati</taxon>
        <taxon>Actinomycetota</taxon>
        <taxon>Actinomycetes</taxon>
        <taxon>Micromonosporales</taxon>
        <taxon>Micromonosporaceae</taxon>
        <taxon>Catenuloplanes</taxon>
    </lineage>
</organism>
<protein>
    <submittedName>
        <fullName evidence="1">Uncharacterized protein</fullName>
    </submittedName>
</protein>
<sequence>MPTPAFALLDAVALTLRLPRRVDGPDTAPTT</sequence>
<name>A0AAE3ZWV1_9ACTN</name>
<dbReference type="Proteomes" id="UP001183629">
    <property type="component" value="Unassembled WGS sequence"/>
</dbReference>
<proteinExistence type="predicted"/>
<comment type="caution">
    <text evidence="1">The sequence shown here is derived from an EMBL/GenBank/DDBJ whole genome shotgun (WGS) entry which is preliminary data.</text>
</comment>
<evidence type="ECO:0000313" key="2">
    <source>
        <dbReference type="Proteomes" id="UP001183629"/>
    </source>
</evidence>